<protein>
    <submittedName>
        <fullName evidence="2">Uncharacterized protein</fullName>
    </submittedName>
</protein>
<name>A0AAD1HEM6_9MYCO</name>
<proteinExistence type="predicted"/>
<evidence type="ECO:0000313" key="2">
    <source>
        <dbReference type="EMBL" id="BBX03476.1"/>
    </source>
</evidence>
<evidence type="ECO:0000256" key="1">
    <source>
        <dbReference type="SAM" id="MobiDB-lite"/>
    </source>
</evidence>
<gene>
    <name evidence="2" type="ORF">MMOR_44120</name>
</gene>
<feature type="compositionally biased region" description="Basic and acidic residues" evidence="1">
    <location>
        <begin position="41"/>
        <end position="54"/>
    </location>
</feature>
<dbReference type="EMBL" id="AP022560">
    <property type="protein sequence ID" value="BBX03476.1"/>
    <property type="molecule type" value="Genomic_DNA"/>
</dbReference>
<organism evidence="2 3">
    <name type="scientific">Mycolicibacterium moriokaense</name>
    <dbReference type="NCBI Taxonomy" id="39691"/>
    <lineage>
        <taxon>Bacteria</taxon>
        <taxon>Bacillati</taxon>
        <taxon>Actinomycetota</taxon>
        <taxon>Actinomycetes</taxon>
        <taxon>Mycobacteriales</taxon>
        <taxon>Mycobacteriaceae</taxon>
        <taxon>Mycolicibacterium</taxon>
    </lineage>
</organism>
<accession>A0AAD1HEM6</accession>
<feature type="region of interest" description="Disordered" evidence="1">
    <location>
        <begin position="41"/>
        <end position="67"/>
    </location>
</feature>
<dbReference type="AlphaFoldDB" id="A0AAD1HEM6"/>
<reference evidence="2 3" key="1">
    <citation type="journal article" date="2019" name="Emerg. Microbes Infect.">
        <title>Comprehensive subspecies identification of 175 nontuberculous mycobacteria species based on 7547 genomic profiles.</title>
        <authorList>
            <person name="Matsumoto Y."/>
            <person name="Kinjo T."/>
            <person name="Motooka D."/>
            <person name="Nabeya D."/>
            <person name="Jung N."/>
            <person name="Uechi K."/>
            <person name="Horii T."/>
            <person name="Iida T."/>
            <person name="Fujita J."/>
            <person name="Nakamura S."/>
        </authorList>
    </citation>
    <scope>NUCLEOTIDE SEQUENCE [LARGE SCALE GENOMIC DNA]</scope>
    <source>
        <strain evidence="2 3">JCM 6375</strain>
    </source>
</reference>
<dbReference type="KEGG" id="mmor:MMOR_44120"/>
<evidence type="ECO:0000313" key="3">
    <source>
        <dbReference type="Proteomes" id="UP000466681"/>
    </source>
</evidence>
<sequence length="78" mass="8580">MLGDLLSRRLLQRLVGEQPVRGIVELRRGFAAQNRCLHQDRRPVAETLTDRSDVGDQSGRLQAQAGDFAERLPAGVAA</sequence>
<keyword evidence="3" id="KW-1185">Reference proteome</keyword>
<dbReference type="Proteomes" id="UP000466681">
    <property type="component" value="Chromosome"/>
</dbReference>